<dbReference type="RefSeq" id="WP_234611714.1">
    <property type="nucleotide sequence ID" value="NZ_CP098806.1"/>
</dbReference>
<accession>A0A9X1P784</accession>
<reference evidence="1" key="1">
    <citation type="submission" date="2021-12" db="EMBL/GenBank/DDBJ databases">
        <title>Novel species in genus Dyadobacter.</title>
        <authorList>
            <person name="Ma C."/>
        </authorList>
    </citation>
    <scope>NUCLEOTIDE SEQUENCE</scope>
    <source>
        <strain evidence="1">CY399</strain>
    </source>
</reference>
<gene>
    <name evidence="1" type="ORF">LXM24_04025</name>
</gene>
<dbReference type="Proteomes" id="UP001139700">
    <property type="component" value="Unassembled WGS sequence"/>
</dbReference>
<keyword evidence="2" id="KW-1185">Reference proteome</keyword>
<evidence type="ECO:0000313" key="1">
    <source>
        <dbReference type="EMBL" id="MCF0039242.1"/>
    </source>
</evidence>
<proteinExistence type="predicted"/>
<dbReference type="AlphaFoldDB" id="A0A9X1P784"/>
<evidence type="ECO:0000313" key="2">
    <source>
        <dbReference type="Proteomes" id="UP001139700"/>
    </source>
</evidence>
<sequence length="65" mass="7364">METTTKRSRKIPVDPQKQAVFLRQLLKEIGGRDLFPKKTAGARKFLEGLQKAQPNSFPKPENVKA</sequence>
<name>A0A9X1P784_9BACT</name>
<comment type="caution">
    <text evidence="1">The sequence shown here is derived from an EMBL/GenBank/DDBJ whole genome shotgun (WGS) entry which is preliminary data.</text>
</comment>
<organism evidence="1 2">
    <name type="scientific">Dyadobacter fanqingshengii</name>
    <dbReference type="NCBI Taxonomy" id="2906443"/>
    <lineage>
        <taxon>Bacteria</taxon>
        <taxon>Pseudomonadati</taxon>
        <taxon>Bacteroidota</taxon>
        <taxon>Cytophagia</taxon>
        <taxon>Cytophagales</taxon>
        <taxon>Spirosomataceae</taxon>
        <taxon>Dyadobacter</taxon>
    </lineage>
</organism>
<protein>
    <submittedName>
        <fullName evidence="1">Uncharacterized protein</fullName>
    </submittedName>
</protein>
<dbReference type="EMBL" id="JAJTTA010000002">
    <property type="protein sequence ID" value="MCF0039242.1"/>
    <property type="molecule type" value="Genomic_DNA"/>
</dbReference>